<dbReference type="PROSITE" id="PS50082">
    <property type="entry name" value="WD_REPEATS_2"/>
    <property type="match status" value="2"/>
</dbReference>
<dbReference type="SMART" id="SM01166">
    <property type="entry name" value="DUF1899"/>
    <property type="match status" value="1"/>
</dbReference>
<dbReference type="SUPFAM" id="SSF50978">
    <property type="entry name" value="WD40 repeat-like"/>
    <property type="match status" value="1"/>
</dbReference>
<dbReference type="OMA" id="MGENSCA"/>
<dbReference type="OrthoDB" id="6414464at2759"/>
<dbReference type="InterPro" id="IPR015943">
    <property type="entry name" value="WD40/YVTN_repeat-like_dom_sf"/>
</dbReference>
<dbReference type="SMART" id="SM01167">
    <property type="entry name" value="DUF1900"/>
    <property type="match status" value="1"/>
</dbReference>
<name>A0A087TR26_STEMI</name>
<evidence type="ECO:0000256" key="10">
    <source>
        <dbReference type="SAM" id="MobiDB-lite"/>
    </source>
</evidence>
<evidence type="ECO:0000256" key="6">
    <source>
        <dbReference type="ARBA" id="ARBA00023203"/>
    </source>
</evidence>
<feature type="compositionally biased region" description="Acidic residues" evidence="10">
    <location>
        <begin position="592"/>
        <end position="604"/>
    </location>
</feature>
<feature type="domain" description="DUF1899" evidence="11">
    <location>
        <begin position="127"/>
        <end position="193"/>
    </location>
</feature>
<comment type="function">
    <text evidence="7">F-actin regulator involved in anterograde Golgi to endosome transport: upon ubiquitination via 'Lys-33'-linked ubiquitin chains by the BCR(KLHL20) E3 ubiquitin ligase complex, interacts with EPS15 and localizes to the trans-Golgi network, where it promotes actin polymerization, thereby facilitating post-Golgi trafficking. May play a role in the maintenance of the Golgi apparatus morphology.</text>
</comment>
<evidence type="ECO:0000256" key="5">
    <source>
        <dbReference type="ARBA" id="ARBA00022737"/>
    </source>
</evidence>
<dbReference type="GO" id="GO:0003779">
    <property type="term" value="F:actin binding"/>
    <property type="evidence" value="ECO:0007669"/>
    <property type="project" value="UniProtKB-KW"/>
</dbReference>
<dbReference type="EMBL" id="KK116364">
    <property type="protein sequence ID" value="KFM67565.1"/>
    <property type="molecule type" value="Genomic_DNA"/>
</dbReference>
<dbReference type="InterPro" id="IPR019775">
    <property type="entry name" value="WD40_repeat_CS"/>
</dbReference>
<dbReference type="PROSITE" id="PS00678">
    <property type="entry name" value="WD_REPEATS_1"/>
    <property type="match status" value="1"/>
</dbReference>
<keyword evidence="5 9" id="KW-0677">Repeat</keyword>
<evidence type="ECO:0000259" key="11">
    <source>
        <dbReference type="SMART" id="SM01166"/>
    </source>
</evidence>
<feature type="region of interest" description="Disordered" evidence="10">
    <location>
        <begin position="1"/>
        <end position="121"/>
    </location>
</feature>
<evidence type="ECO:0000256" key="4">
    <source>
        <dbReference type="ARBA" id="ARBA00022574"/>
    </source>
</evidence>
<feature type="compositionally biased region" description="Basic and acidic residues" evidence="10">
    <location>
        <begin position="33"/>
        <end position="54"/>
    </location>
</feature>
<dbReference type="GO" id="GO:0030036">
    <property type="term" value="P:actin cytoskeleton organization"/>
    <property type="evidence" value="ECO:0007669"/>
    <property type="project" value="UniProtKB-ARBA"/>
</dbReference>
<evidence type="ECO:0000256" key="8">
    <source>
        <dbReference type="PROSITE-ProRule" id="PRU00221"/>
    </source>
</evidence>
<keyword evidence="13" id="KW-1185">Reference proteome</keyword>
<protein>
    <recommendedName>
        <fullName evidence="9">Coronin</fullName>
    </recommendedName>
</protein>
<dbReference type="PANTHER" id="PTHR10856">
    <property type="entry name" value="CORONIN"/>
    <property type="match status" value="1"/>
</dbReference>
<dbReference type="Pfam" id="PF16300">
    <property type="entry name" value="WD40_4"/>
    <property type="match status" value="1"/>
</dbReference>
<feature type="compositionally biased region" description="Pro residues" evidence="10">
    <location>
        <begin position="64"/>
        <end position="73"/>
    </location>
</feature>
<organism evidence="12 13">
    <name type="scientific">Stegodyphus mimosarum</name>
    <name type="common">African social velvet spider</name>
    <dbReference type="NCBI Taxonomy" id="407821"/>
    <lineage>
        <taxon>Eukaryota</taxon>
        <taxon>Metazoa</taxon>
        <taxon>Ecdysozoa</taxon>
        <taxon>Arthropoda</taxon>
        <taxon>Chelicerata</taxon>
        <taxon>Arachnida</taxon>
        <taxon>Araneae</taxon>
        <taxon>Araneomorphae</taxon>
        <taxon>Entelegynae</taxon>
        <taxon>Eresoidea</taxon>
        <taxon>Eresidae</taxon>
        <taxon>Stegodyphus</taxon>
    </lineage>
</organism>
<feature type="repeat" description="WD" evidence="8">
    <location>
        <begin position="252"/>
        <end position="294"/>
    </location>
</feature>
<sequence length="604" mass="66850">MPSKNQETLVKINHHLGSGPKKEVLNSSMKTNIADHEEEKVSRNSELQNEKSKDSNTVSKPVPARKPSPPVKPKPVSTDVKSNFKAPSPVLTPKSAQNVHPCDKDEKVSNDSEKSDVPQPVRRPARTFGMRVSKFRHLNGAVFNKEYHITDLATLTRTIPGECNGFDANEKRVAVPIGAAGNFLAILELCNTGRAPPAADMPGILTGASIMDFAWDPFDSNRLVVVCDSGDVQVWIIPEGLSEKLEEPAFSFNAHSEKINIVKFHPCAKDVIATASSDLSIRIWNLASQEKICLVGFSDQILNLSWNPDGCYLATVSKDQKVRIFKPRSSSEPIEEGPGPQGTRGGRIVWVLNGTHLVATGFSKVSERQIYLYDCKDLSNPVGNIGLDVSPATLIPHYDEDSSTLFLTGKGDAVIFAYEIATDSPYFHPLSNYKCTNPHQALSFLPKFVCNVKEVEFARAIRLTSSTIEPMSFHVPRLRSEYFQDDLFPPTRETWKPSVTSSEWFMGIDKPLKMINMQPDGMTPLSDAPPPVKTAIKKPSDTPVNIVFEGEVALESSLAFLQNSKEKEEKIVQSMLSQCELKEDSLPQEAFEGVDPDEWDEEEK</sequence>
<evidence type="ECO:0000256" key="9">
    <source>
        <dbReference type="RuleBase" id="RU280818"/>
    </source>
</evidence>
<dbReference type="AlphaFoldDB" id="A0A087TR26"/>
<dbReference type="InterPro" id="IPR001680">
    <property type="entry name" value="WD40_rpt"/>
</dbReference>
<feature type="repeat" description="WD" evidence="8">
    <location>
        <begin position="294"/>
        <end position="335"/>
    </location>
</feature>
<evidence type="ECO:0000313" key="13">
    <source>
        <dbReference type="Proteomes" id="UP000054359"/>
    </source>
</evidence>
<evidence type="ECO:0000313" key="12">
    <source>
        <dbReference type="EMBL" id="KFM67565.1"/>
    </source>
</evidence>
<dbReference type="FunFam" id="2.130.10.10:FF:000076">
    <property type="entry name" value="Coronin"/>
    <property type="match status" value="1"/>
</dbReference>
<dbReference type="InterPro" id="IPR015048">
    <property type="entry name" value="DUF1899"/>
</dbReference>
<proteinExistence type="inferred from homology"/>
<keyword evidence="4 8" id="KW-0853">WD repeat</keyword>
<dbReference type="Pfam" id="PF08953">
    <property type="entry name" value="DUF1899"/>
    <property type="match status" value="1"/>
</dbReference>
<evidence type="ECO:0000256" key="7">
    <source>
        <dbReference type="ARBA" id="ARBA00024838"/>
    </source>
</evidence>
<dbReference type="SMART" id="SM00320">
    <property type="entry name" value="WD40"/>
    <property type="match status" value="3"/>
</dbReference>
<feature type="region of interest" description="Disordered" evidence="10">
    <location>
        <begin position="583"/>
        <end position="604"/>
    </location>
</feature>
<dbReference type="GO" id="GO:0005737">
    <property type="term" value="C:cytoplasm"/>
    <property type="evidence" value="ECO:0007669"/>
    <property type="project" value="UniProtKB-SubCell"/>
</dbReference>
<dbReference type="PROSITE" id="PS50294">
    <property type="entry name" value="WD_REPEATS_REGION"/>
    <property type="match status" value="1"/>
</dbReference>
<dbReference type="Pfam" id="PF00400">
    <property type="entry name" value="WD40"/>
    <property type="match status" value="2"/>
</dbReference>
<dbReference type="PANTHER" id="PTHR10856:SF20">
    <property type="entry name" value="CORONIN-7"/>
    <property type="match status" value="1"/>
</dbReference>
<comment type="subcellular location">
    <subcellularLocation>
        <location evidence="1">Cytoplasm</location>
    </subcellularLocation>
</comment>
<keyword evidence="3" id="KW-0963">Cytoplasm</keyword>
<keyword evidence="6" id="KW-0009">Actin-binding</keyword>
<feature type="non-terminal residue" evidence="12">
    <location>
        <position position="604"/>
    </location>
</feature>
<dbReference type="Gene3D" id="2.130.10.10">
    <property type="entry name" value="YVTN repeat-like/Quinoprotein amine dehydrogenase"/>
    <property type="match status" value="1"/>
</dbReference>
<comment type="similarity">
    <text evidence="2 9">Belongs to the WD repeat coronin family.</text>
</comment>
<feature type="compositionally biased region" description="Basic and acidic residues" evidence="10">
    <location>
        <begin position="101"/>
        <end position="116"/>
    </location>
</feature>
<dbReference type="InterPro" id="IPR036322">
    <property type="entry name" value="WD40_repeat_dom_sf"/>
</dbReference>
<gene>
    <name evidence="12" type="ORF">X975_18515</name>
</gene>
<dbReference type="InterPro" id="IPR015505">
    <property type="entry name" value="Coronin"/>
</dbReference>
<evidence type="ECO:0000256" key="3">
    <source>
        <dbReference type="ARBA" id="ARBA00022490"/>
    </source>
</evidence>
<evidence type="ECO:0000256" key="2">
    <source>
        <dbReference type="ARBA" id="ARBA00009482"/>
    </source>
</evidence>
<evidence type="ECO:0000256" key="1">
    <source>
        <dbReference type="ARBA" id="ARBA00004496"/>
    </source>
</evidence>
<dbReference type="Proteomes" id="UP000054359">
    <property type="component" value="Unassembled WGS sequence"/>
</dbReference>
<accession>A0A087TR26</accession>
<reference evidence="12 13" key="1">
    <citation type="submission" date="2013-11" db="EMBL/GenBank/DDBJ databases">
        <title>Genome sequencing of Stegodyphus mimosarum.</title>
        <authorList>
            <person name="Bechsgaard J."/>
        </authorList>
    </citation>
    <scope>NUCLEOTIDE SEQUENCE [LARGE SCALE GENOMIC DNA]</scope>
</reference>